<dbReference type="RefSeq" id="WP_109336200.1">
    <property type="nucleotide sequence ID" value="NZ_CP021356.1"/>
</dbReference>
<proteinExistence type="predicted"/>
<evidence type="ECO:0000313" key="3">
    <source>
        <dbReference type="Proteomes" id="UP000245711"/>
    </source>
</evidence>
<protein>
    <submittedName>
        <fullName evidence="2">Uncharacterized protein</fullName>
    </submittedName>
</protein>
<keyword evidence="3" id="KW-1185">Reference proteome</keyword>
<gene>
    <name evidence="2" type="ORF">CBI38_35785</name>
</gene>
<organism evidence="2 3">
    <name type="scientific">Rhodococcus oxybenzonivorans</name>
    <dbReference type="NCBI Taxonomy" id="1990687"/>
    <lineage>
        <taxon>Bacteria</taxon>
        <taxon>Bacillati</taxon>
        <taxon>Actinomycetota</taxon>
        <taxon>Actinomycetes</taxon>
        <taxon>Mycobacteriales</taxon>
        <taxon>Nocardiaceae</taxon>
        <taxon>Rhodococcus</taxon>
    </lineage>
</organism>
<feature type="compositionally biased region" description="Polar residues" evidence="1">
    <location>
        <begin position="33"/>
        <end position="50"/>
    </location>
</feature>
<feature type="region of interest" description="Disordered" evidence="1">
    <location>
        <begin position="29"/>
        <end position="60"/>
    </location>
</feature>
<reference evidence="2 3" key="1">
    <citation type="submission" date="2017-05" db="EMBL/GenBank/DDBJ databases">
        <title>Isolation of Rhodococcus sp. S2-17 biodegrading of BP-3.</title>
        <authorList>
            <person name="Lee Y."/>
            <person name="Kim K.H."/>
            <person name="Chun B.H."/>
            <person name="Jung H.S."/>
            <person name="Jeon C.O."/>
        </authorList>
    </citation>
    <scope>NUCLEOTIDE SEQUENCE [LARGE SCALE GENOMIC DNA]</scope>
    <source>
        <strain evidence="2 3">S2-17</strain>
        <plasmid evidence="3">prb29</plasmid>
    </source>
</reference>
<sequence>MKASHKFLGFIVGLVAVFAVTLGGGALVGPTGSAPTATQTNNVGSESGTAPQPMPTGHGH</sequence>
<name>A0A2S2C7D3_9NOCA</name>
<dbReference type="KEGG" id="roz:CBI38_35785"/>
<evidence type="ECO:0000256" key="1">
    <source>
        <dbReference type="SAM" id="MobiDB-lite"/>
    </source>
</evidence>
<dbReference type="Proteomes" id="UP000245711">
    <property type="component" value="Plasmid pRB29"/>
</dbReference>
<evidence type="ECO:0000313" key="2">
    <source>
        <dbReference type="EMBL" id="AWK76785.1"/>
    </source>
</evidence>
<dbReference type="AlphaFoldDB" id="A0A2S2C7D3"/>
<geneLocation type="plasmid" evidence="3">
    <name>prb29</name>
</geneLocation>
<accession>A0A2S2C7D3</accession>
<keyword evidence="2" id="KW-0614">Plasmid</keyword>
<dbReference type="EMBL" id="CP021356">
    <property type="protein sequence ID" value="AWK76785.1"/>
    <property type="molecule type" value="Genomic_DNA"/>
</dbReference>